<dbReference type="Gene3D" id="1.20.5.1930">
    <property type="match status" value="1"/>
</dbReference>
<accession>A0A845HBW1</accession>
<dbReference type="RefSeq" id="WP_161088873.1">
    <property type="nucleotide sequence ID" value="NZ_WWCV01000006.1"/>
</dbReference>
<sequence length="113" mass="12645">MSCLAQTLLLLLSGCLVLACVWRARRRHRRQLARMAERERAALILQDTLLQNLQGLILRFQGVSHRLPPDSAEQATIEAILDQADEVLAEARERMLTLRGAPGDDGPRPPNRA</sequence>
<name>A0A845HBW1_9BURK</name>
<organism evidence="1 2">
    <name type="scientific">Duganella vulcania</name>
    <dbReference type="NCBI Taxonomy" id="2692166"/>
    <lineage>
        <taxon>Bacteria</taxon>
        <taxon>Pseudomonadati</taxon>
        <taxon>Pseudomonadota</taxon>
        <taxon>Betaproteobacteria</taxon>
        <taxon>Burkholderiales</taxon>
        <taxon>Oxalobacteraceae</taxon>
        <taxon>Telluria group</taxon>
        <taxon>Duganella</taxon>
    </lineage>
</organism>
<gene>
    <name evidence="1" type="ORF">GTP81_05140</name>
</gene>
<dbReference type="Proteomes" id="UP000484875">
    <property type="component" value="Unassembled WGS sequence"/>
</dbReference>
<comment type="caution">
    <text evidence="1">The sequence shown here is derived from an EMBL/GenBank/DDBJ whole genome shotgun (WGS) entry which is preliminary data.</text>
</comment>
<dbReference type="AlphaFoldDB" id="A0A845HBW1"/>
<evidence type="ECO:0000313" key="1">
    <source>
        <dbReference type="EMBL" id="MYN16128.1"/>
    </source>
</evidence>
<proteinExistence type="predicted"/>
<evidence type="ECO:0000313" key="2">
    <source>
        <dbReference type="Proteomes" id="UP000484875"/>
    </source>
</evidence>
<protein>
    <submittedName>
        <fullName evidence="1">Uncharacterized protein</fullName>
    </submittedName>
</protein>
<reference evidence="1 2" key="1">
    <citation type="submission" date="2019-12" db="EMBL/GenBank/DDBJ databases">
        <title>Novel species isolated from a subtropical stream in China.</title>
        <authorList>
            <person name="Lu H."/>
        </authorList>
    </citation>
    <scope>NUCLEOTIDE SEQUENCE [LARGE SCALE GENOMIC DNA]</scope>
    <source>
        <strain evidence="1 2">FT107W</strain>
    </source>
</reference>
<dbReference type="EMBL" id="WWCV01000006">
    <property type="protein sequence ID" value="MYN16128.1"/>
    <property type="molecule type" value="Genomic_DNA"/>
</dbReference>
<keyword evidence="2" id="KW-1185">Reference proteome</keyword>